<protein>
    <recommendedName>
        <fullName evidence="3">Peptidase S1 domain-containing protein</fullName>
    </recommendedName>
</protein>
<comment type="caution">
    <text evidence="4">The sequence shown here is derived from an EMBL/GenBank/DDBJ whole genome shotgun (WGS) entry which is preliminary data.</text>
</comment>
<reference evidence="4" key="1">
    <citation type="submission" date="2020-12" db="EMBL/GenBank/DDBJ databases">
        <authorList>
            <person name="Iha C."/>
        </authorList>
    </citation>
    <scope>NUCLEOTIDE SEQUENCE</scope>
</reference>
<dbReference type="GO" id="GO:0006508">
    <property type="term" value="P:proteolysis"/>
    <property type="evidence" value="ECO:0007669"/>
    <property type="project" value="InterPro"/>
</dbReference>
<dbReference type="Proteomes" id="UP000708148">
    <property type="component" value="Unassembled WGS sequence"/>
</dbReference>
<dbReference type="InterPro" id="IPR001254">
    <property type="entry name" value="Trypsin_dom"/>
</dbReference>
<gene>
    <name evidence="4" type="ORF">OSTQU699_LOCUS7549</name>
</gene>
<feature type="region of interest" description="Disordered" evidence="2">
    <location>
        <begin position="221"/>
        <end position="248"/>
    </location>
</feature>
<evidence type="ECO:0000256" key="1">
    <source>
        <dbReference type="ARBA" id="ARBA00023157"/>
    </source>
</evidence>
<dbReference type="PANTHER" id="PTHR24276:SF98">
    <property type="entry name" value="FI18310P1-RELATED"/>
    <property type="match status" value="1"/>
</dbReference>
<sequence>MNAMVQTHVCTGILVKPGLVVAPASCVTKGIKDQEKFPLVRLGSYDLNTHDGPEEPEVLKTCQRIVHHKFTGKPEEGNDIALLVLNGTKWQHAPIEGMLPVDHCVPNKTMSSLGWFATSRHGSPSYNLVAIPKLKHVEKGECVKALKDKGVPNGTVCAVPEFRAVAEWDLGSPLLCQDEHLIGLVSYAQPQPNVHVPYVYTHVSEYENWINTLGKDASTVRDNPDSEYCRKDPEVPTAGDSATTREEL</sequence>
<accession>A0A8S1J4Z3</accession>
<dbReference type="InterPro" id="IPR043504">
    <property type="entry name" value="Peptidase_S1_PA_chymotrypsin"/>
</dbReference>
<dbReference type="OrthoDB" id="5918597at2759"/>
<evidence type="ECO:0000259" key="3">
    <source>
        <dbReference type="PROSITE" id="PS50240"/>
    </source>
</evidence>
<evidence type="ECO:0000313" key="5">
    <source>
        <dbReference type="Proteomes" id="UP000708148"/>
    </source>
</evidence>
<feature type="domain" description="Peptidase S1" evidence="3">
    <location>
        <begin position="1"/>
        <end position="215"/>
    </location>
</feature>
<evidence type="ECO:0000256" key="2">
    <source>
        <dbReference type="SAM" id="MobiDB-lite"/>
    </source>
</evidence>
<organism evidence="4 5">
    <name type="scientific">Ostreobium quekettii</name>
    <dbReference type="NCBI Taxonomy" id="121088"/>
    <lineage>
        <taxon>Eukaryota</taxon>
        <taxon>Viridiplantae</taxon>
        <taxon>Chlorophyta</taxon>
        <taxon>core chlorophytes</taxon>
        <taxon>Ulvophyceae</taxon>
        <taxon>TCBD clade</taxon>
        <taxon>Bryopsidales</taxon>
        <taxon>Ostreobineae</taxon>
        <taxon>Ostreobiaceae</taxon>
        <taxon>Ostreobium</taxon>
    </lineage>
</organism>
<evidence type="ECO:0000313" key="4">
    <source>
        <dbReference type="EMBL" id="CAD7702192.1"/>
    </source>
</evidence>
<dbReference type="GO" id="GO:0004252">
    <property type="term" value="F:serine-type endopeptidase activity"/>
    <property type="evidence" value="ECO:0007669"/>
    <property type="project" value="InterPro"/>
</dbReference>
<dbReference type="Pfam" id="PF00089">
    <property type="entry name" value="Trypsin"/>
    <property type="match status" value="1"/>
</dbReference>
<keyword evidence="1" id="KW-1015">Disulfide bond</keyword>
<dbReference type="EMBL" id="CAJHUC010001738">
    <property type="protein sequence ID" value="CAD7702192.1"/>
    <property type="molecule type" value="Genomic_DNA"/>
</dbReference>
<dbReference type="PANTHER" id="PTHR24276">
    <property type="entry name" value="POLYSERASE-RELATED"/>
    <property type="match status" value="1"/>
</dbReference>
<dbReference type="SUPFAM" id="SSF50494">
    <property type="entry name" value="Trypsin-like serine proteases"/>
    <property type="match status" value="1"/>
</dbReference>
<proteinExistence type="predicted"/>
<keyword evidence="5" id="KW-1185">Reference proteome</keyword>
<dbReference type="PROSITE" id="PS50240">
    <property type="entry name" value="TRYPSIN_DOM"/>
    <property type="match status" value="1"/>
</dbReference>
<dbReference type="InterPro" id="IPR009003">
    <property type="entry name" value="Peptidase_S1_PA"/>
</dbReference>
<dbReference type="InterPro" id="IPR050430">
    <property type="entry name" value="Peptidase_S1"/>
</dbReference>
<dbReference type="AlphaFoldDB" id="A0A8S1J4Z3"/>
<name>A0A8S1J4Z3_9CHLO</name>
<dbReference type="SMART" id="SM00020">
    <property type="entry name" value="Tryp_SPc"/>
    <property type="match status" value="1"/>
</dbReference>
<dbReference type="Gene3D" id="2.40.10.10">
    <property type="entry name" value="Trypsin-like serine proteases"/>
    <property type="match status" value="1"/>
</dbReference>
<feature type="compositionally biased region" description="Basic and acidic residues" evidence="2">
    <location>
        <begin position="221"/>
        <end position="234"/>
    </location>
</feature>